<keyword evidence="2" id="KW-0479">Metal-binding</keyword>
<keyword evidence="7" id="KW-1185">Reference proteome</keyword>
<evidence type="ECO:0000259" key="3">
    <source>
        <dbReference type="PROSITE" id="PS50966"/>
    </source>
</evidence>
<evidence type="ECO:0000259" key="4">
    <source>
        <dbReference type="PROSITE" id="PS51192"/>
    </source>
</evidence>
<feature type="domain" description="SWIM-type" evidence="3">
    <location>
        <begin position="46"/>
        <end position="81"/>
    </location>
</feature>
<dbReference type="PANTHER" id="PTHR10799">
    <property type="entry name" value="SNF2/RAD54 HELICASE FAMILY"/>
    <property type="match status" value="1"/>
</dbReference>
<feature type="domain" description="Helicase C-terminal" evidence="5">
    <location>
        <begin position="885"/>
        <end position="1045"/>
    </location>
</feature>
<dbReference type="InterPro" id="IPR049730">
    <property type="entry name" value="SNF2/RAD54-like_C"/>
</dbReference>
<dbReference type="Pfam" id="PF04434">
    <property type="entry name" value="SWIM"/>
    <property type="match status" value="1"/>
</dbReference>
<dbReference type="InterPro" id="IPR027417">
    <property type="entry name" value="P-loop_NTPase"/>
</dbReference>
<dbReference type="InterPro" id="IPR014001">
    <property type="entry name" value="Helicase_ATP-bd"/>
</dbReference>
<comment type="caution">
    <text evidence="6">The sequence shown here is derived from an EMBL/GenBank/DDBJ whole genome shotgun (WGS) entry which is preliminary data.</text>
</comment>
<dbReference type="Proteomes" id="UP001597199">
    <property type="component" value="Unassembled WGS sequence"/>
</dbReference>
<dbReference type="Gene3D" id="3.40.50.10810">
    <property type="entry name" value="Tandem AAA-ATPase domain"/>
    <property type="match status" value="1"/>
</dbReference>
<dbReference type="RefSeq" id="WP_236000502.1">
    <property type="nucleotide sequence ID" value="NZ_BOLV01000013.1"/>
</dbReference>
<gene>
    <name evidence="6" type="ORF">ACFQ41_09755</name>
</gene>
<dbReference type="SUPFAM" id="SSF52540">
    <property type="entry name" value="P-loop containing nucleoside triphosphate hydrolases"/>
    <property type="match status" value="2"/>
</dbReference>
<dbReference type="CDD" id="cd18793">
    <property type="entry name" value="SF2_C_SNF"/>
    <property type="match status" value="1"/>
</dbReference>
<dbReference type="EMBL" id="JBHTOA010000034">
    <property type="protein sequence ID" value="MFD1399589.1"/>
    <property type="molecule type" value="Genomic_DNA"/>
</dbReference>
<accession>A0ABW4BGF9</accession>
<organism evidence="6 7">
    <name type="scientific">Lacticaseibacillus suilingensis</name>
    <dbReference type="NCBI Taxonomy" id="2799577"/>
    <lineage>
        <taxon>Bacteria</taxon>
        <taxon>Bacillati</taxon>
        <taxon>Bacillota</taxon>
        <taxon>Bacilli</taxon>
        <taxon>Lactobacillales</taxon>
        <taxon>Lactobacillaceae</taxon>
        <taxon>Lacticaseibacillus</taxon>
    </lineage>
</organism>
<dbReference type="Pfam" id="PF00176">
    <property type="entry name" value="SNF2-rel_dom"/>
    <property type="match status" value="1"/>
</dbReference>
<dbReference type="PROSITE" id="PS50966">
    <property type="entry name" value="ZF_SWIM"/>
    <property type="match status" value="1"/>
</dbReference>
<dbReference type="PROSITE" id="PS51192">
    <property type="entry name" value="HELICASE_ATP_BIND_1"/>
    <property type="match status" value="1"/>
</dbReference>
<proteinExistence type="predicted"/>
<dbReference type="Pfam" id="PF00271">
    <property type="entry name" value="Helicase_C"/>
    <property type="match status" value="1"/>
</dbReference>
<dbReference type="InterPro" id="IPR007527">
    <property type="entry name" value="Znf_SWIM"/>
</dbReference>
<evidence type="ECO:0000313" key="6">
    <source>
        <dbReference type="EMBL" id="MFD1399589.1"/>
    </source>
</evidence>
<protein>
    <submittedName>
        <fullName evidence="6">SNF2-related protein</fullName>
    </submittedName>
</protein>
<dbReference type="PROSITE" id="PS51194">
    <property type="entry name" value="HELICASE_CTER"/>
    <property type="match status" value="1"/>
</dbReference>
<evidence type="ECO:0000259" key="5">
    <source>
        <dbReference type="PROSITE" id="PS51194"/>
    </source>
</evidence>
<name>A0ABW4BGF9_9LACO</name>
<reference evidence="7" key="1">
    <citation type="journal article" date="2019" name="Int. J. Syst. Evol. Microbiol.">
        <title>The Global Catalogue of Microorganisms (GCM) 10K type strain sequencing project: providing services to taxonomists for standard genome sequencing and annotation.</title>
        <authorList>
            <consortium name="The Broad Institute Genomics Platform"/>
            <consortium name="The Broad Institute Genome Sequencing Center for Infectious Disease"/>
            <person name="Wu L."/>
            <person name="Ma J."/>
        </authorList>
    </citation>
    <scope>NUCLEOTIDE SEQUENCE [LARGE SCALE GENOMIC DNA]</scope>
    <source>
        <strain evidence="7">CCM 9110</strain>
    </source>
</reference>
<dbReference type="Gene3D" id="3.40.50.300">
    <property type="entry name" value="P-loop containing nucleotide triphosphate hydrolases"/>
    <property type="match status" value="1"/>
</dbReference>
<dbReference type="InterPro" id="IPR000330">
    <property type="entry name" value="SNF2_N"/>
</dbReference>
<dbReference type="Pfam" id="PF08455">
    <property type="entry name" value="SNF2_assoc"/>
    <property type="match status" value="1"/>
</dbReference>
<feature type="domain" description="Helicase ATP-binding" evidence="4">
    <location>
        <begin position="616"/>
        <end position="773"/>
    </location>
</feature>
<dbReference type="InterPro" id="IPR038718">
    <property type="entry name" value="SNF2-like_sf"/>
</dbReference>
<dbReference type="SMART" id="SM00490">
    <property type="entry name" value="HELICc"/>
    <property type="match status" value="1"/>
</dbReference>
<dbReference type="InterPro" id="IPR001650">
    <property type="entry name" value="Helicase_C-like"/>
</dbReference>
<keyword evidence="2" id="KW-0862">Zinc</keyword>
<evidence type="ECO:0000313" key="7">
    <source>
        <dbReference type="Proteomes" id="UP001597199"/>
    </source>
</evidence>
<dbReference type="InterPro" id="IPR013663">
    <property type="entry name" value="Helicase_SWF/SNF/SWI_bac"/>
</dbReference>
<keyword evidence="1" id="KW-0378">Hydrolase</keyword>
<dbReference type="SMART" id="SM00487">
    <property type="entry name" value="DEXDc"/>
    <property type="match status" value="1"/>
</dbReference>
<evidence type="ECO:0000256" key="1">
    <source>
        <dbReference type="ARBA" id="ARBA00022801"/>
    </source>
</evidence>
<keyword evidence="2" id="KW-0863">Zinc-finger</keyword>
<evidence type="ECO:0000256" key="2">
    <source>
        <dbReference type="PROSITE-ProRule" id="PRU00325"/>
    </source>
</evidence>
<sequence>MNLERRMPSVMWTRGRKIVRAGQVEIDQVDESAGFVQATVYGTEPYSVTVAADEANDWCDCPYFSGHAFCKHIAAVILAMKQADAPTSITMRTHQTAPASSGAQLVAHLALPPVQYFHGLDAAGAGPLKLEVTLFISQYRREAYLDEPRFFVTLRVGEAGGRWYVVGDMQGFLRAYNEEIVYQTGGKAQLSLSHAAFAAPEQAVLDALSVTAPVETDHLYYSTNAPRKLAMLNVGQVTALTPVFNQLAAFRFEPFDDGEVYRSFSVAPYEVSQSPLKLKVTRDRAGFAVAVNQPFSILIPAERLIMAANHAFQLTPAQTGTLDQLLNQLSWAIDQHTGKGPLLHFRPDEMAALQEFMHFFGQVGQVQADTIEVPQMVAHFNLTRHDQQLDLTLQYAYGDQLLAENAPASGIERNPTQEAQAQDYLRSLGFWPANGAWHQNFSDGETLYHFFTAELPNLKQNGVVTVDPTLMALQQTGAELNPQVAVSEAGGLLTVAFSFDGIAPAAIDQVLAQLDGTKPYVERGDGGIVMVDEQLRHLSQALNQLRHSTLKDGQMQVSAAQALVVQASLGDQATFDAQFNQIAADLRQPEQYPVNVPASVNAHLRPYQVAGVQWLEMLDAHGFGGILADEMGLGKTLQLLTFLAARHQPGQPDLVVAPASLLYNWRAECEKFTPDLQAVVVDGSKAEREAVIAAGADLLITSYSSALRDAETYAALDLGYLVLDEAQNVKNSSAKTNQALRQLQPKNTFALSGTPIENRPEELWAIFALVMPGLLPSKRAFNRLTPAEIALRVSPFILRREKAKVLKDLPAKSEFNLHNEMTKAQKTVYLAQLQQMQVKVKGLSPSGLVKNKLAILAGLTRLRQICDTPALYLDNYRGGSGKLDQLDDLIQEALDGGKQVLVFSQFTQMLAQIQQRLDAQHQDYFRLAGDTKPKDRLQMVDAFNAGEKSLFLISLKAGGTGLNLTGASVVILVDLWWNPAVEDQATGRAHRIGQKHAVDVYRLITKGTIEEQIVKLQAKKRDLVDQVLGGVEQKAGLSTEEIKLILGI</sequence>